<dbReference type="AlphaFoldDB" id="D4U2D2"/>
<gene>
    <name evidence="1" type="ORF">HMPREF0970_02388</name>
</gene>
<evidence type="ECO:0000313" key="2">
    <source>
        <dbReference type="Proteomes" id="UP000003150"/>
    </source>
</evidence>
<reference evidence="1 2" key="1">
    <citation type="submission" date="2009-10" db="EMBL/GenBank/DDBJ databases">
        <authorList>
            <person name="Weinstock G."/>
            <person name="Sodergren E."/>
            <person name="Clifton S."/>
            <person name="Fulton L."/>
            <person name="Fulton B."/>
            <person name="Courtney L."/>
            <person name="Fronick C."/>
            <person name="Harrison M."/>
            <person name="Strong C."/>
            <person name="Farmer C."/>
            <person name="Delahaunty K."/>
            <person name="Markovic C."/>
            <person name="Hall O."/>
            <person name="Minx P."/>
            <person name="Tomlinson C."/>
            <person name="Mitreva M."/>
            <person name="Nelson J."/>
            <person name="Hou S."/>
            <person name="Wollam A."/>
            <person name="Pepin K.H."/>
            <person name="Johnson M."/>
            <person name="Bhonagiri V."/>
            <person name="Nash W.E."/>
            <person name="Warren W."/>
            <person name="Chinwalla A."/>
            <person name="Mardis E.R."/>
            <person name="Wilson R.K."/>
        </authorList>
    </citation>
    <scope>NUCLEOTIDE SEQUENCE [LARGE SCALE GENOMIC DNA]</scope>
    <source>
        <strain evidence="1 2">F0309</strain>
    </source>
</reference>
<dbReference type="EMBL" id="ACYT02000094">
    <property type="protein sequence ID" value="EFF78706.1"/>
    <property type="molecule type" value="Genomic_DNA"/>
</dbReference>
<protein>
    <submittedName>
        <fullName evidence="1">Uncharacterized protein</fullName>
    </submittedName>
</protein>
<name>D4U2D2_9ACTO</name>
<evidence type="ECO:0000313" key="1">
    <source>
        <dbReference type="EMBL" id="EFF78706.1"/>
    </source>
</evidence>
<dbReference type="Proteomes" id="UP000003150">
    <property type="component" value="Unassembled WGS sequence"/>
</dbReference>
<sequence length="67" mass="7474">MRRHPTGEHFHQIETDSTFARVSSAAAETHITSAHHVRPFRARFSLAEAMSVSFSRPHPLAKVPPVS</sequence>
<proteinExistence type="predicted"/>
<accession>D4U2D2</accession>
<comment type="caution">
    <text evidence="1">The sequence shown here is derived from an EMBL/GenBank/DDBJ whole genome shotgun (WGS) entry which is preliminary data.</text>
</comment>
<organism evidence="1 2">
    <name type="scientific">Schaalia odontolytica F0309</name>
    <dbReference type="NCBI Taxonomy" id="649742"/>
    <lineage>
        <taxon>Bacteria</taxon>
        <taxon>Bacillati</taxon>
        <taxon>Actinomycetota</taxon>
        <taxon>Actinomycetes</taxon>
        <taxon>Actinomycetales</taxon>
        <taxon>Actinomycetaceae</taxon>
        <taxon>Schaalia</taxon>
    </lineage>
</organism>
<dbReference type="HOGENOM" id="CLU_2802759_0_0_11"/>